<dbReference type="InterPro" id="IPR050586">
    <property type="entry name" value="CPA3_Na-H_Antiporter_D"/>
</dbReference>
<protein>
    <recommendedName>
        <fullName evidence="9">NADH:quinone oxidoreductase/Mrp antiporter transmembrane domain-containing protein</fullName>
    </recommendedName>
</protein>
<dbReference type="InterPro" id="IPR003918">
    <property type="entry name" value="NADH_UbQ_OxRdtase"/>
</dbReference>
<dbReference type="InterPro" id="IPR001750">
    <property type="entry name" value="ND/Mrp_TM"/>
</dbReference>
<gene>
    <name evidence="10" type="ORF">G4Y79_12040</name>
</gene>
<evidence type="ECO:0000256" key="4">
    <source>
        <dbReference type="ARBA" id="ARBA00022692"/>
    </source>
</evidence>
<evidence type="ECO:0000313" key="10">
    <source>
        <dbReference type="EMBL" id="QPC85059.1"/>
    </source>
</evidence>
<organism evidence="10 11">
    <name type="scientific">Phototrophicus methaneseepsis</name>
    <dbReference type="NCBI Taxonomy" id="2710758"/>
    <lineage>
        <taxon>Bacteria</taxon>
        <taxon>Bacillati</taxon>
        <taxon>Chloroflexota</taxon>
        <taxon>Candidatus Thermofontia</taxon>
        <taxon>Phototrophicales</taxon>
        <taxon>Phototrophicaceae</taxon>
        <taxon>Phototrophicus</taxon>
    </lineage>
</organism>
<feature type="transmembrane region" description="Helical" evidence="8">
    <location>
        <begin position="166"/>
        <end position="188"/>
    </location>
</feature>
<dbReference type="Proteomes" id="UP000594468">
    <property type="component" value="Chromosome"/>
</dbReference>
<feature type="transmembrane region" description="Helical" evidence="8">
    <location>
        <begin position="208"/>
        <end position="232"/>
    </location>
</feature>
<evidence type="ECO:0000259" key="9">
    <source>
        <dbReference type="Pfam" id="PF00361"/>
    </source>
</evidence>
<evidence type="ECO:0000256" key="8">
    <source>
        <dbReference type="SAM" id="Phobius"/>
    </source>
</evidence>
<feature type="domain" description="NADH:quinone oxidoreductase/Mrp antiporter transmembrane" evidence="9">
    <location>
        <begin position="131"/>
        <end position="424"/>
    </location>
</feature>
<dbReference type="KEGG" id="pmet:G4Y79_12040"/>
<dbReference type="GO" id="GO:0008137">
    <property type="term" value="F:NADH dehydrogenase (ubiquinone) activity"/>
    <property type="evidence" value="ECO:0007669"/>
    <property type="project" value="InterPro"/>
</dbReference>
<evidence type="ECO:0000256" key="5">
    <source>
        <dbReference type="ARBA" id="ARBA00022989"/>
    </source>
</evidence>
<feature type="transmembrane region" description="Helical" evidence="8">
    <location>
        <begin position="6"/>
        <end position="24"/>
    </location>
</feature>
<dbReference type="PANTHER" id="PTHR42703">
    <property type="entry name" value="NADH DEHYDROGENASE"/>
    <property type="match status" value="1"/>
</dbReference>
<feature type="transmembrane region" description="Helical" evidence="8">
    <location>
        <begin position="108"/>
        <end position="128"/>
    </location>
</feature>
<dbReference type="GO" id="GO:0005886">
    <property type="term" value="C:plasma membrane"/>
    <property type="evidence" value="ECO:0007669"/>
    <property type="project" value="UniProtKB-SubCell"/>
</dbReference>
<evidence type="ECO:0000256" key="6">
    <source>
        <dbReference type="ARBA" id="ARBA00023136"/>
    </source>
</evidence>
<feature type="transmembrane region" description="Helical" evidence="8">
    <location>
        <begin position="457"/>
        <end position="474"/>
    </location>
</feature>
<feature type="transmembrane region" description="Helical" evidence="8">
    <location>
        <begin position="275"/>
        <end position="292"/>
    </location>
</feature>
<dbReference type="GO" id="GO:0042773">
    <property type="term" value="P:ATP synthesis coupled electron transport"/>
    <property type="evidence" value="ECO:0007669"/>
    <property type="project" value="InterPro"/>
</dbReference>
<feature type="transmembrane region" description="Helical" evidence="8">
    <location>
        <begin position="411"/>
        <end position="430"/>
    </location>
</feature>
<sequence length="503" mass="54613">MSNNNLVLGVVFIPFFTAIIGLLFSQTERDRTQRYISLMGSALTCAVSLFLLTQVLTDGPQVYRMGGFEPPFGIILVADNLSALFSVMASTVLMMGVLYAVNCQDKCLTYPAFMPLFLFMEVGLNGALLTGDLFTFFVFMELMVLSSVSLVAISDDRYGPEAAMKYIFISGMGTLFLLLGIAAMYATFGTLNLADMGEQLATGQRPLLARSAAIMLIAAFLLKSAVFPFHFWQPDFHTTAPTPLSAMLSSVVVKVGIYGILRLVTLLFAEEAQQIEQLLVILGVIGIFFGSLSALQTYNGKRMLAYSTIGQVGFILVCIGWGTPLALAAAIIYSFNHAFIKSALLMLMGVVASRLKPKSADFRYINGIGYKLPWIIGALWFMGGMALSGLPPMNGFISKLAVAQSGVDDSQWLPLFLVIGSGVLTLIYMFRTWQNVFQTKAEPDEIRVEFKKKGDSPLAPALLLLICLFLGLYARPLVDIANATVAQLSDPSIYIGVVGLFGG</sequence>
<feature type="transmembrane region" description="Helical" evidence="8">
    <location>
        <begin position="81"/>
        <end position="101"/>
    </location>
</feature>
<comment type="subcellular location">
    <subcellularLocation>
        <location evidence="1">Cell membrane</location>
        <topology evidence="1">Multi-pass membrane protein</topology>
    </subcellularLocation>
    <subcellularLocation>
        <location evidence="7">Membrane</location>
        <topology evidence="7">Multi-pass membrane protein</topology>
    </subcellularLocation>
</comment>
<dbReference type="Pfam" id="PF00361">
    <property type="entry name" value="Proton_antipo_M"/>
    <property type="match status" value="1"/>
</dbReference>
<dbReference type="AlphaFoldDB" id="A0A7S8EDQ2"/>
<evidence type="ECO:0000256" key="2">
    <source>
        <dbReference type="ARBA" id="ARBA00005346"/>
    </source>
</evidence>
<proteinExistence type="inferred from homology"/>
<dbReference type="EMBL" id="CP062983">
    <property type="protein sequence ID" value="QPC85059.1"/>
    <property type="molecule type" value="Genomic_DNA"/>
</dbReference>
<dbReference type="PRINTS" id="PR01437">
    <property type="entry name" value="NUOXDRDTASE4"/>
</dbReference>
<dbReference type="PANTHER" id="PTHR42703:SF1">
    <property type="entry name" value="NA(+)_H(+) ANTIPORTER SUBUNIT D1"/>
    <property type="match status" value="1"/>
</dbReference>
<evidence type="ECO:0000256" key="1">
    <source>
        <dbReference type="ARBA" id="ARBA00004651"/>
    </source>
</evidence>
<name>A0A7S8EDQ2_9CHLR</name>
<keyword evidence="11" id="KW-1185">Reference proteome</keyword>
<feature type="transmembrane region" description="Helical" evidence="8">
    <location>
        <begin position="328"/>
        <end position="351"/>
    </location>
</feature>
<comment type="similarity">
    <text evidence="2">Belongs to the CPA3 antiporters (TC 2.A.63) subunit D family.</text>
</comment>
<feature type="transmembrane region" description="Helical" evidence="8">
    <location>
        <begin position="36"/>
        <end position="56"/>
    </location>
</feature>
<evidence type="ECO:0000256" key="7">
    <source>
        <dbReference type="RuleBase" id="RU000320"/>
    </source>
</evidence>
<feature type="transmembrane region" description="Helical" evidence="8">
    <location>
        <begin position="244"/>
        <end position="269"/>
    </location>
</feature>
<feature type="transmembrane region" description="Helical" evidence="8">
    <location>
        <begin position="134"/>
        <end position="154"/>
    </location>
</feature>
<feature type="transmembrane region" description="Helical" evidence="8">
    <location>
        <begin position="372"/>
        <end position="391"/>
    </location>
</feature>
<keyword evidence="6 8" id="KW-0472">Membrane</keyword>
<keyword evidence="3" id="KW-1003">Cell membrane</keyword>
<evidence type="ECO:0000313" key="11">
    <source>
        <dbReference type="Proteomes" id="UP000594468"/>
    </source>
</evidence>
<accession>A0A7S8EDQ2</accession>
<evidence type="ECO:0000256" key="3">
    <source>
        <dbReference type="ARBA" id="ARBA00022475"/>
    </source>
</evidence>
<keyword evidence="5 8" id="KW-1133">Transmembrane helix</keyword>
<reference evidence="10 11" key="1">
    <citation type="submission" date="2020-02" db="EMBL/GenBank/DDBJ databases">
        <authorList>
            <person name="Zheng R.K."/>
            <person name="Sun C.M."/>
        </authorList>
    </citation>
    <scope>NUCLEOTIDE SEQUENCE [LARGE SCALE GENOMIC DNA]</scope>
    <source>
        <strain evidence="11">rifampicinis</strain>
    </source>
</reference>
<keyword evidence="4 7" id="KW-0812">Transmembrane</keyword>
<dbReference type="RefSeq" id="WP_195173122.1">
    <property type="nucleotide sequence ID" value="NZ_CP062983.1"/>
</dbReference>